<comment type="caution">
    <text evidence="3">The sequence shown here is derived from an EMBL/GenBank/DDBJ whole genome shotgun (WGS) entry which is preliminary data.</text>
</comment>
<dbReference type="SUPFAM" id="SSF51735">
    <property type="entry name" value="NAD(P)-binding Rossmann-fold domains"/>
    <property type="match status" value="1"/>
</dbReference>
<dbReference type="AlphaFoldDB" id="A0A0B2JSH7"/>
<dbReference type="SUPFAM" id="SSF116726">
    <property type="entry name" value="TrkA C-terminal domain-like"/>
    <property type="match status" value="1"/>
</dbReference>
<feature type="domain" description="RCK N-terminal" evidence="1">
    <location>
        <begin position="5"/>
        <end position="121"/>
    </location>
</feature>
<dbReference type="PROSITE" id="PS51202">
    <property type="entry name" value="RCK_C"/>
    <property type="match status" value="1"/>
</dbReference>
<gene>
    <name evidence="3" type="ORF">NZ47_12420</name>
</gene>
<dbReference type="Gene3D" id="3.40.50.720">
    <property type="entry name" value="NAD(P)-binding Rossmann-like Domain"/>
    <property type="match status" value="1"/>
</dbReference>
<sequence>MVSRKNQFAILGMGRFGISLAVTLEQMGYEVLCVDVDEAVVSKLADQVSRIVSFDIRDSRAFDQAGMESFDTVIIATKNLEASLMATMLCKERNISDIVVKAIDERHAVMAKKMGATRIVFSELEMAKRLALQLVTPNVKDYIEIEGDIKIINFNAPEELWNKNLVEANLRAQFGLNVIAIIHEEKTLITPPPTYKFCKGDKVFAIGSNEVLAKFKEKVLSGE</sequence>
<dbReference type="GO" id="GO:0006813">
    <property type="term" value="P:potassium ion transport"/>
    <property type="evidence" value="ECO:0007669"/>
    <property type="project" value="InterPro"/>
</dbReference>
<accession>A0A0B2JSH7</accession>
<dbReference type="InterPro" id="IPR036721">
    <property type="entry name" value="RCK_C_sf"/>
</dbReference>
<protein>
    <recommendedName>
        <fullName evidence="5">Potassium transporter Trk</fullName>
    </recommendedName>
</protein>
<dbReference type="InterPro" id="IPR036291">
    <property type="entry name" value="NAD(P)-bd_dom_sf"/>
</dbReference>
<dbReference type="Pfam" id="PF02080">
    <property type="entry name" value="TrkA_C"/>
    <property type="match status" value="1"/>
</dbReference>
<reference evidence="3 4" key="1">
    <citation type="journal article" date="2013" name="PLoS ONE">
        <title>Identification and characterization of three novel lipases belonging to families II and V from Anaerovibrio lipolyticus 5ST.</title>
        <authorList>
            <person name="Prive F."/>
            <person name="Kaderbhai N.N."/>
            <person name="Girdwood S."/>
            <person name="Worgan H.J."/>
            <person name="Pinloche E."/>
            <person name="Scollan N.D."/>
            <person name="Huws S.A."/>
            <person name="Newbold C.J."/>
        </authorList>
    </citation>
    <scope>NUCLEOTIDE SEQUENCE [LARGE SCALE GENOMIC DNA]</scope>
    <source>
        <strain evidence="3 4">5S</strain>
    </source>
</reference>
<dbReference type="Pfam" id="PF02254">
    <property type="entry name" value="TrkA_N"/>
    <property type="match status" value="1"/>
</dbReference>
<dbReference type="EMBL" id="JSCE01000231">
    <property type="protein sequence ID" value="KHM49708.1"/>
    <property type="molecule type" value="Genomic_DNA"/>
</dbReference>
<keyword evidence="4" id="KW-1185">Reference proteome</keyword>
<evidence type="ECO:0008006" key="5">
    <source>
        <dbReference type="Google" id="ProtNLM"/>
    </source>
</evidence>
<dbReference type="GO" id="GO:0008324">
    <property type="term" value="F:monoatomic cation transmembrane transporter activity"/>
    <property type="evidence" value="ECO:0007669"/>
    <property type="project" value="InterPro"/>
</dbReference>
<dbReference type="InterPro" id="IPR050721">
    <property type="entry name" value="Trk_Ktr_HKT_K-transport"/>
</dbReference>
<dbReference type="InterPro" id="IPR006037">
    <property type="entry name" value="RCK_C"/>
</dbReference>
<dbReference type="PROSITE" id="PS51201">
    <property type="entry name" value="RCK_N"/>
    <property type="match status" value="1"/>
</dbReference>
<dbReference type="Proteomes" id="UP000030993">
    <property type="component" value="Unassembled WGS sequence"/>
</dbReference>
<evidence type="ECO:0000259" key="1">
    <source>
        <dbReference type="PROSITE" id="PS51201"/>
    </source>
</evidence>
<proteinExistence type="predicted"/>
<name>A0A0B2JSH7_9FIRM</name>
<feature type="domain" description="RCK C-terminal" evidence="2">
    <location>
        <begin position="137"/>
        <end position="221"/>
    </location>
</feature>
<evidence type="ECO:0000313" key="4">
    <source>
        <dbReference type="Proteomes" id="UP000030993"/>
    </source>
</evidence>
<dbReference type="InterPro" id="IPR003148">
    <property type="entry name" value="RCK_N"/>
</dbReference>
<evidence type="ECO:0000313" key="3">
    <source>
        <dbReference type="EMBL" id="KHM49708.1"/>
    </source>
</evidence>
<dbReference type="PANTHER" id="PTHR43833">
    <property type="entry name" value="POTASSIUM CHANNEL PROTEIN 2-RELATED-RELATED"/>
    <property type="match status" value="1"/>
</dbReference>
<dbReference type="PANTHER" id="PTHR43833:SF7">
    <property type="entry name" value="KTR SYSTEM POTASSIUM UPTAKE PROTEIN C"/>
    <property type="match status" value="1"/>
</dbReference>
<organism evidence="3 4">
    <name type="scientific">Anaerovibrio lipolyticus</name>
    <dbReference type="NCBI Taxonomy" id="82374"/>
    <lineage>
        <taxon>Bacteria</taxon>
        <taxon>Bacillati</taxon>
        <taxon>Bacillota</taxon>
        <taxon>Negativicutes</taxon>
        <taxon>Selenomonadales</taxon>
        <taxon>Selenomonadaceae</taxon>
        <taxon>Anaerovibrio</taxon>
    </lineage>
</organism>
<evidence type="ECO:0000259" key="2">
    <source>
        <dbReference type="PROSITE" id="PS51202"/>
    </source>
</evidence>
<dbReference type="eggNOG" id="COG0569">
    <property type="taxonomic scope" value="Bacteria"/>
</dbReference>
<dbReference type="STRING" id="82374.NZ47_12420"/>
<dbReference type="Gene3D" id="3.30.70.1450">
    <property type="entry name" value="Regulator of K+ conductance, C-terminal domain"/>
    <property type="match status" value="1"/>
</dbReference>
<dbReference type="RefSeq" id="WP_039211489.1">
    <property type="nucleotide sequence ID" value="NZ_JSCE01000231.1"/>
</dbReference>